<dbReference type="RefSeq" id="WP_151458627.1">
    <property type="nucleotide sequence ID" value="NZ_WAAO01000001.1"/>
</dbReference>
<evidence type="ECO:0000313" key="1">
    <source>
        <dbReference type="EMBL" id="KAB1866887.1"/>
    </source>
</evidence>
<dbReference type="Gene3D" id="2.70.98.70">
    <property type="match status" value="1"/>
</dbReference>
<dbReference type="SUPFAM" id="SSF48230">
    <property type="entry name" value="Chondroitin AC/alginate lyase"/>
    <property type="match status" value="1"/>
</dbReference>
<evidence type="ECO:0000313" key="2">
    <source>
        <dbReference type="Proteomes" id="UP000478836"/>
    </source>
</evidence>
<sequence length="618" mass="66906">MDALIPRGALRELWTRSRRTDEPLLVPPSGDRDVWDAIDPGARAFVLAAAEESAGTAWPHPLLSQWAAYARTGDRIGYEAVVFARDRRLRLAVLAAAIDPTPDRVAEAADGLALLCEQSTWCWPAHDDAFTRGLRAPDTTRPFVDLGAGEEAALAGWAVLLLGDALEKASPGLVARLRRETNARVLRPFVRRRDWAWEGTEGHVHNWAPWIHGNLIPAAVAFRARAARAEVLDLCVDGLDRYLAQLPADGAIDEGFAYWWQGAARALDALSLLDGLTGGEVAAAVADGPLRGLAELVRFPERVQLGAEWSASFSDTEARNATGLPWHALYRAARLCGQDETAGFAARYREDGVLRGAAADTASGLGRLSAEVLDESWWTAPRGPAPLPSPVELASIGFGLRRRTPGDTAGLAVTVKGGHNAENHNHNDLGSISVAVDGVPLLADFGRATYTAQTFSAARYELWYVTSGWHSAPLPYGREQRAGREWQAPVRALDDGWEIDLSAAYPWPDEAEISWLRTVRHGDGEVSVRDEGAAVGHPDTRIVVVCAGVPELRPDGVRIPGREGSADLLLSYDPAEVEVETRSVADPYLERSWGPEVSRLLFAPMPGTTSWELRGMAG</sequence>
<dbReference type="InterPro" id="IPR008929">
    <property type="entry name" value="Chondroitin_lyas"/>
</dbReference>
<proteinExistence type="predicted"/>
<dbReference type="GeneID" id="77475495"/>
<dbReference type="EMBL" id="WAAO01000001">
    <property type="protein sequence ID" value="KAB1866887.1"/>
    <property type="molecule type" value="Genomic_DNA"/>
</dbReference>
<evidence type="ECO:0008006" key="3">
    <source>
        <dbReference type="Google" id="ProtNLM"/>
    </source>
</evidence>
<protein>
    <recommendedName>
        <fullName evidence="3">Heparinase</fullName>
    </recommendedName>
</protein>
<accession>A0ABQ6V9X6</accession>
<gene>
    <name evidence="1" type="ORF">F6A08_03495</name>
</gene>
<name>A0ABQ6V9X6_9MICO</name>
<keyword evidence="2" id="KW-1185">Reference proteome</keyword>
<comment type="caution">
    <text evidence="1">The sequence shown here is derived from an EMBL/GenBank/DDBJ whole genome shotgun (WGS) entry which is preliminary data.</text>
</comment>
<organism evidence="1 2">
    <name type="scientific">Microbacterium algeriense</name>
    <dbReference type="NCBI Taxonomy" id="2615184"/>
    <lineage>
        <taxon>Bacteria</taxon>
        <taxon>Bacillati</taxon>
        <taxon>Actinomycetota</taxon>
        <taxon>Actinomycetes</taxon>
        <taxon>Micrococcales</taxon>
        <taxon>Microbacteriaceae</taxon>
        <taxon>Microbacterium</taxon>
    </lineage>
</organism>
<dbReference type="Gene3D" id="1.50.10.100">
    <property type="entry name" value="Chondroitin AC/alginate lyase"/>
    <property type="match status" value="1"/>
</dbReference>
<dbReference type="Proteomes" id="UP000478836">
    <property type="component" value="Unassembled WGS sequence"/>
</dbReference>
<reference evidence="2" key="1">
    <citation type="submission" date="2019-09" db="EMBL/GenBank/DDBJ databases">
        <title>Whole genome sequencing of Microbacterium maritypicum.</title>
        <authorList>
            <person name="Lenchi N."/>
        </authorList>
    </citation>
    <scope>NUCLEOTIDE SEQUENCE [LARGE SCALE GENOMIC DNA]</scope>
    <source>
        <strain evidence="2">G1</strain>
    </source>
</reference>